<reference evidence="2" key="1">
    <citation type="submission" date="2014-12" db="EMBL/GenBank/DDBJ databases">
        <title>Insight into the proteome of Arion vulgaris.</title>
        <authorList>
            <person name="Aradska J."/>
            <person name="Bulat T."/>
            <person name="Smidak R."/>
            <person name="Sarate P."/>
            <person name="Gangsoo J."/>
            <person name="Sialana F."/>
            <person name="Bilban M."/>
            <person name="Lubec G."/>
        </authorList>
    </citation>
    <scope>NUCLEOTIDE SEQUENCE</scope>
    <source>
        <tissue evidence="2">Skin</tissue>
    </source>
</reference>
<dbReference type="EMBL" id="HACG01036155">
    <property type="protein sequence ID" value="CEK83020.1"/>
    <property type="molecule type" value="Transcribed_RNA"/>
</dbReference>
<proteinExistence type="predicted"/>
<feature type="region of interest" description="Disordered" evidence="1">
    <location>
        <begin position="1"/>
        <end position="22"/>
    </location>
</feature>
<name>A0A0B7ASZ3_9EUPU</name>
<protein>
    <submittedName>
        <fullName evidence="2">Uncharacterized protein</fullName>
    </submittedName>
</protein>
<dbReference type="AlphaFoldDB" id="A0A0B7ASZ3"/>
<organism evidence="2">
    <name type="scientific">Arion vulgaris</name>
    <dbReference type="NCBI Taxonomy" id="1028688"/>
    <lineage>
        <taxon>Eukaryota</taxon>
        <taxon>Metazoa</taxon>
        <taxon>Spiralia</taxon>
        <taxon>Lophotrochozoa</taxon>
        <taxon>Mollusca</taxon>
        <taxon>Gastropoda</taxon>
        <taxon>Heterobranchia</taxon>
        <taxon>Euthyneura</taxon>
        <taxon>Panpulmonata</taxon>
        <taxon>Eupulmonata</taxon>
        <taxon>Stylommatophora</taxon>
        <taxon>Helicina</taxon>
        <taxon>Arionoidea</taxon>
        <taxon>Arionidae</taxon>
        <taxon>Arion</taxon>
    </lineage>
</organism>
<sequence length="53" mass="5983">MGGFSSMLSSSDTFSNLNCSKTDKTSIGYQRKLESKDYRHEVELINHPCVARL</sequence>
<feature type="compositionally biased region" description="Low complexity" evidence="1">
    <location>
        <begin position="1"/>
        <end position="15"/>
    </location>
</feature>
<accession>A0A0B7ASZ3</accession>
<gene>
    <name evidence="2" type="primary">ORF134743</name>
</gene>
<evidence type="ECO:0000256" key="1">
    <source>
        <dbReference type="SAM" id="MobiDB-lite"/>
    </source>
</evidence>
<evidence type="ECO:0000313" key="2">
    <source>
        <dbReference type="EMBL" id="CEK83020.1"/>
    </source>
</evidence>